<name>K6ZNP4_9ALTE</name>
<keyword evidence="10" id="KW-1185">Reference proteome</keyword>
<feature type="domain" description="Flagellar hook-associated protein 2 C-terminal" evidence="8">
    <location>
        <begin position="236"/>
        <end position="475"/>
    </location>
</feature>
<dbReference type="GO" id="GO:0005576">
    <property type="term" value="C:extracellular region"/>
    <property type="evidence" value="ECO:0007669"/>
    <property type="project" value="UniProtKB-SubCell"/>
</dbReference>
<dbReference type="Pfam" id="PF07196">
    <property type="entry name" value="Flagellin_IN"/>
    <property type="match status" value="1"/>
</dbReference>
<dbReference type="Pfam" id="PF07195">
    <property type="entry name" value="FliD_C"/>
    <property type="match status" value="1"/>
</dbReference>
<evidence type="ECO:0000256" key="6">
    <source>
        <dbReference type="SAM" id="MobiDB-lite"/>
    </source>
</evidence>
<keyword evidence="5" id="KW-0964">Secreted</keyword>
<keyword evidence="9" id="KW-0969">Cilium</keyword>
<evidence type="ECO:0000259" key="7">
    <source>
        <dbReference type="Pfam" id="PF02465"/>
    </source>
</evidence>
<dbReference type="OrthoDB" id="9810816at2"/>
<evidence type="ECO:0000256" key="5">
    <source>
        <dbReference type="RuleBase" id="RU362066"/>
    </source>
</evidence>
<dbReference type="GO" id="GO:0007155">
    <property type="term" value="P:cell adhesion"/>
    <property type="evidence" value="ECO:0007669"/>
    <property type="project" value="InterPro"/>
</dbReference>
<dbReference type="AlphaFoldDB" id="K6ZNP4"/>
<dbReference type="GO" id="GO:0071973">
    <property type="term" value="P:bacterial-type flagellum-dependent cell motility"/>
    <property type="evidence" value="ECO:0007669"/>
    <property type="project" value="TreeGrafter"/>
</dbReference>
<dbReference type="GO" id="GO:0009424">
    <property type="term" value="C:bacterial-type flagellum hook"/>
    <property type="evidence" value="ECO:0007669"/>
    <property type="project" value="UniProtKB-UniRule"/>
</dbReference>
<keyword evidence="9" id="KW-0966">Cell projection</keyword>
<dbReference type="InterPro" id="IPR010810">
    <property type="entry name" value="Flagellin_hook_IN_motif"/>
</dbReference>
<organism evidence="9 10">
    <name type="scientific">Paraglaciecola psychrophila 170</name>
    <dbReference type="NCBI Taxonomy" id="1129794"/>
    <lineage>
        <taxon>Bacteria</taxon>
        <taxon>Pseudomonadati</taxon>
        <taxon>Pseudomonadota</taxon>
        <taxon>Gammaproteobacteria</taxon>
        <taxon>Alteromonadales</taxon>
        <taxon>Alteromonadaceae</taxon>
        <taxon>Paraglaciecola</taxon>
    </lineage>
</organism>
<dbReference type="STRING" id="1129794.C427_3696"/>
<keyword evidence="9" id="KW-0282">Flagellum</keyword>
<feature type="domain" description="Flagellar hook-associated protein 2 N-terminal" evidence="7">
    <location>
        <begin position="10"/>
        <end position="110"/>
    </location>
</feature>
<dbReference type="InterPro" id="IPR040026">
    <property type="entry name" value="FliD"/>
</dbReference>
<dbReference type="Pfam" id="PF02465">
    <property type="entry name" value="FliD_N"/>
    <property type="match status" value="1"/>
</dbReference>
<dbReference type="InterPro" id="IPR010809">
    <property type="entry name" value="FliD_C"/>
</dbReference>
<dbReference type="PATRIC" id="fig|1129794.4.peg.3680"/>
<dbReference type="GO" id="GO:0009421">
    <property type="term" value="C:bacterial-type flagellum filament cap"/>
    <property type="evidence" value="ECO:0007669"/>
    <property type="project" value="InterPro"/>
</dbReference>
<evidence type="ECO:0000313" key="9">
    <source>
        <dbReference type="EMBL" id="AGH45804.1"/>
    </source>
</evidence>
<protein>
    <recommendedName>
        <fullName evidence="5">Flagellar hook-associated protein 2</fullName>
        <shortName evidence="5">HAP2</shortName>
    </recommendedName>
    <alternativeName>
        <fullName evidence="5">Flagellar cap protein</fullName>
    </alternativeName>
</protein>
<evidence type="ECO:0000256" key="1">
    <source>
        <dbReference type="ARBA" id="ARBA00009764"/>
    </source>
</evidence>
<evidence type="ECO:0000256" key="3">
    <source>
        <dbReference type="ARBA" id="ARBA00023054"/>
    </source>
</evidence>
<gene>
    <name evidence="9" type="ORF">C427_3696</name>
</gene>
<proteinExistence type="inferred from homology"/>
<dbReference type="HOGENOM" id="CLU_015182_5_0_6"/>
<reference evidence="9 10" key="1">
    <citation type="journal article" date="2013" name="Genome Announc.">
        <title>Complete Genome Sequence of Glaciecola psychrophila Strain 170T.</title>
        <authorList>
            <person name="Yin J."/>
            <person name="Chen J."/>
            <person name="Liu G."/>
            <person name="Yu Y."/>
            <person name="Song L."/>
            <person name="Wang X."/>
            <person name="Qu X."/>
        </authorList>
    </citation>
    <scope>NUCLEOTIDE SEQUENCE [LARGE SCALE GENOMIC DNA]</scope>
    <source>
        <strain evidence="9 10">170</strain>
    </source>
</reference>
<comment type="function">
    <text evidence="5">Required for morphogenesis and for the elongation of the flagellar filament by facilitating polymerization of the flagellin monomers at the tip of growing filament. Forms a capping structure, which prevents flagellin subunits (transported through the central channel of the flagellum) from leaking out without polymerization at the distal end.</text>
</comment>
<comment type="subunit">
    <text evidence="2 5">Homopentamer.</text>
</comment>
<dbReference type="EMBL" id="CP003837">
    <property type="protein sequence ID" value="AGH45804.1"/>
    <property type="molecule type" value="Genomic_DNA"/>
</dbReference>
<feature type="region of interest" description="Disordered" evidence="6">
    <location>
        <begin position="65"/>
        <end position="84"/>
    </location>
</feature>
<dbReference type="KEGG" id="gps:C427_3696"/>
<accession>K6ZNP4</accession>
<dbReference type="eggNOG" id="COG1345">
    <property type="taxonomic scope" value="Bacteria"/>
</dbReference>
<dbReference type="RefSeq" id="WP_007637842.1">
    <property type="nucleotide sequence ID" value="NC_020514.1"/>
</dbReference>
<comment type="similarity">
    <text evidence="1 5">Belongs to the FliD family.</text>
</comment>
<sequence>MSIQSLGVGSGLDLESLVGQLLDAERKPKTDALNSREENVEAEISGIGKLKSKLEDFQETLDSLRSNANLKGREPSINNPSEGVEPFTAEASNSALEGDYNIAVSQLASGSRIETADASDGGFDSSTDTVLSTGTAKLIFKINATSDSFSINLNAGDSLEDLRNAINASNDNFGVTASIIDTGTAVGGAKLVFTSNTPGEGNDLVIVNFNDVAELDLVSTTNSTEASTYLTPVTFAQNAKANIDGIAVESKTNKFENVIENVSFEASERSELESDGITFKTSNLSIGFDKEAVEETIREFVKDFNALQAEIKLLTKYGESDLEDDGSLAGDSLVRGIQTGINNILFSSVDSSALGGLFQVGIEYNDQGELEISSTDNIGLGSGDDRLKEALNDNFDDIAALFTDEKQGIAVRLFDYVEEYTSFSGLLKSRENTAKDQREQIFDERLNLELRLAKTEEILRAKYLNLDQTVARLNSTGSALLATLG</sequence>
<keyword evidence="4 5" id="KW-0975">Bacterial flagellum</keyword>
<evidence type="ECO:0000256" key="2">
    <source>
        <dbReference type="ARBA" id="ARBA00011255"/>
    </source>
</evidence>
<comment type="subcellular location">
    <subcellularLocation>
        <location evidence="5">Secreted</location>
    </subcellularLocation>
    <subcellularLocation>
        <location evidence="5">Bacterial flagellum</location>
    </subcellularLocation>
</comment>
<evidence type="ECO:0000313" key="10">
    <source>
        <dbReference type="Proteomes" id="UP000011864"/>
    </source>
</evidence>
<evidence type="ECO:0000259" key="8">
    <source>
        <dbReference type="Pfam" id="PF07195"/>
    </source>
</evidence>
<dbReference type="PANTHER" id="PTHR30288">
    <property type="entry name" value="FLAGELLAR CAP/ASSEMBLY PROTEIN FLID"/>
    <property type="match status" value="1"/>
</dbReference>
<keyword evidence="3" id="KW-0175">Coiled coil</keyword>
<dbReference type="PANTHER" id="PTHR30288:SF0">
    <property type="entry name" value="FLAGELLAR HOOK-ASSOCIATED PROTEIN 2"/>
    <property type="match status" value="1"/>
</dbReference>
<dbReference type="InterPro" id="IPR003481">
    <property type="entry name" value="FliD_N"/>
</dbReference>
<evidence type="ECO:0000256" key="4">
    <source>
        <dbReference type="ARBA" id="ARBA00023143"/>
    </source>
</evidence>
<dbReference type="Proteomes" id="UP000011864">
    <property type="component" value="Chromosome"/>
</dbReference>